<sequence length="1074" mass="118825">MRHLFFSSLLILFFNCQDVKADCRKPSPSPNVIVTYPSGQESKKTVDENTMLIFHCNRGFEPTANGGDSFVICLDSRWKVIEEDKTRLSIPFRCKKKPCSVINPQNGKAKLVDDRIQYSCNFGFSLRGPTVAFCKLDNKGEYYVSARPPKCLGYFSCPKDFRLIGKVKLTCDINGNWDGMLPFCEPIPKCNDPGFSEFSNRSGKCCNDGSVLKYNCHKDYEVLDKKAGNAIVCLGNTQWNASKPICKPVGMAHCESPPPENNLLIESSSRQHSEIFLEGDEVDFRCPKYYNSNDSSFSLVCMGYGDWDSRMPLCFPTDPCTMPRQPNNGNIVEIVDNSITSFPVGSEINFECQDGFFMPKGVYYTTCIGNKWEHEIPDCIPITCADPGVPVHGNRNGDEFEVGKAVQFSCMAGMQLIGSPVRICLENGRWSGVTTVCNAGGTDCPNPGIPINSNRKGDKFNIGDFVVYSCKPGSTLIGNPNRTCLETGFWSEKEIKCLGRNEYSNYEEIAESLDESLTIVSRTAIDTPARNLLVRSSFSVPAVVNGGVNLVFLLDVSGSISELEFQKSKQFIKMVIRKVGLSSHANGVRAAVISFSSEAKDIFATNVADMTTALNYIESIKHDGEGTNIYKAFVRAGSAVVAGTQGARKNGKSIIFLISDGKITEGGVPTDLAESLKERYSSTIYSVAVGQNQDKKTLAKISSEVYMFENHNTLLEIVEKAIGTQIDFSSCGMERPIYNLDSGLPLSAKSTRRSPKLVAKIAGGKKVVGSWPWMAAFKFRPIPLYKVNSNLPKGVLCGGSIIHSQWVLSAAHCFNGDNEEDHKLKSDPRNWQLIVGRTNASLESAFPCTIQSIISHPLYYSATVGYDIALIKIRNPLIFDYFIRPICLPPIFEEIENQKQLYAPKEYATVIGWGYETLVTVNQTKGKSVDYLNEADLPIQTEEICHNPVNYVECLDRGCLQRREHHIQPTESMFCAGTGLGGVDACKGDSGGPLMQEVYSEGKSGNTTRWFSIGVVSWGVGCGQEGFYGYYTHVAKLREWINNVTQVEFENLTFKTEEMDSSCVDKCDPQILRP</sequence>
<dbReference type="EnsemblMetazoa" id="SMAR009524-RA">
    <property type="protein sequence ID" value="SMAR009524-PA"/>
    <property type="gene ID" value="SMAR009524"/>
</dbReference>
<feature type="disulfide bond" evidence="14">
    <location>
        <begin position="190"/>
        <end position="233"/>
    </location>
</feature>
<dbReference type="CDD" id="cd00033">
    <property type="entry name" value="CCP"/>
    <property type="match status" value="6"/>
</dbReference>
<feature type="disulfide bond" evidence="14">
    <location>
        <begin position="410"/>
        <end position="437"/>
    </location>
</feature>
<dbReference type="PROSITE" id="PS00135">
    <property type="entry name" value="TRYPSIN_SER"/>
    <property type="match status" value="1"/>
</dbReference>
<organism evidence="20 21">
    <name type="scientific">Strigamia maritima</name>
    <name type="common">European centipede</name>
    <name type="synonym">Geophilus maritimus</name>
    <dbReference type="NCBI Taxonomy" id="126957"/>
    <lineage>
        <taxon>Eukaryota</taxon>
        <taxon>Metazoa</taxon>
        <taxon>Ecdysozoa</taxon>
        <taxon>Arthropoda</taxon>
        <taxon>Myriapoda</taxon>
        <taxon>Chilopoda</taxon>
        <taxon>Pleurostigmophora</taxon>
        <taxon>Geophilomorpha</taxon>
        <taxon>Linotaeniidae</taxon>
        <taxon>Strigamia</taxon>
    </lineage>
</organism>
<dbReference type="InterPro" id="IPR043504">
    <property type="entry name" value="Peptidase_S1_PA_chymotrypsin"/>
</dbReference>
<dbReference type="PROSITE" id="PS50923">
    <property type="entry name" value="SUSHI"/>
    <property type="match status" value="6"/>
</dbReference>
<dbReference type="InterPro" id="IPR000436">
    <property type="entry name" value="Sushi_SCR_CCP_dom"/>
</dbReference>
<dbReference type="Gene3D" id="2.10.70.10">
    <property type="entry name" value="Complement Module, domain 1"/>
    <property type="match status" value="7"/>
</dbReference>
<evidence type="ECO:0000313" key="20">
    <source>
        <dbReference type="EnsemblMetazoa" id="SMAR009524-PA"/>
    </source>
</evidence>
<keyword evidence="11 14" id="KW-1015">Disulfide bond</keyword>
<dbReference type="CDD" id="cd01450">
    <property type="entry name" value="vWFA_subfamily_ECM"/>
    <property type="match status" value="1"/>
</dbReference>
<dbReference type="OMA" id="PQKGHEN"/>
<evidence type="ECO:0000256" key="8">
    <source>
        <dbReference type="ARBA" id="ARBA00022729"/>
    </source>
</evidence>
<dbReference type="GO" id="GO:0006508">
    <property type="term" value="P:proteolysis"/>
    <property type="evidence" value="ECO:0007669"/>
    <property type="project" value="UniProtKB-KW"/>
</dbReference>
<evidence type="ECO:0000256" key="5">
    <source>
        <dbReference type="ARBA" id="ARBA00022525"/>
    </source>
</evidence>
<name>T1J787_STRMM</name>
<feature type="disulfide bond" evidence="14">
    <location>
        <begin position="352"/>
        <end position="379"/>
    </location>
</feature>
<dbReference type="Gene3D" id="2.40.10.10">
    <property type="entry name" value="Trypsin-like serine proteases"/>
    <property type="match status" value="1"/>
</dbReference>
<dbReference type="SMART" id="SM00032">
    <property type="entry name" value="CCP"/>
    <property type="match status" value="7"/>
</dbReference>
<feature type="domain" description="Sushi" evidence="19">
    <location>
        <begin position="132"/>
        <end position="186"/>
    </location>
</feature>
<keyword evidence="15" id="KW-0645">Protease</keyword>
<evidence type="ECO:0000256" key="13">
    <source>
        <dbReference type="ARBA" id="ARBA00029636"/>
    </source>
</evidence>
<dbReference type="PANTHER" id="PTHR46393">
    <property type="entry name" value="SUSHI DOMAIN-CONTAINING PROTEIN"/>
    <property type="match status" value="1"/>
</dbReference>
<proteinExistence type="predicted"/>
<keyword evidence="10" id="KW-0391">Immunity</keyword>
<evidence type="ECO:0000256" key="3">
    <source>
        <dbReference type="ARBA" id="ARBA00004241"/>
    </source>
</evidence>
<dbReference type="HOGENOM" id="CLU_287190_0_0_1"/>
<feature type="signal peptide" evidence="16">
    <location>
        <begin position="1"/>
        <end position="21"/>
    </location>
</feature>
<reference evidence="21" key="1">
    <citation type="submission" date="2011-05" db="EMBL/GenBank/DDBJ databases">
        <authorList>
            <person name="Richards S.R."/>
            <person name="Qu J."/>
            <person name="Jiang H."/>
            <person name="Jhangiani S.N."/>
            <person name="Agravi P."/>
            <person name="Goodspeed R."/>
            <person name="Gross S."/>
            <person name="Mandapat C."/>
            <person name="Jackson L."/>
            <person name="Mathew T."/>
            <person name="Pu L."/>
            <person name="Thornton R."/>
            <person name="Saada N."/>
            <person name="Wilczek-Boney K.B."/>
            <person name="Lee S."/>
            <person name="Kovar C."/>
            <person name="Wu Y."/>
            <person name="Scherer S.E."/>
            <person name="Worley K.C."/>
            <person name="Muzny D.M."/>
            <person name="Gibbs R."/>
        </authorList>
    </citation>
    <scope>NUCLEOTIDE SEQUENCE</scope>
    <source>
        <strain evidence="21">Brora</strain>
    </source>
</reference>
<reference evidence="20" key="2">
    <citation type="submission" date="2015-02" db="UniProtKB">
        <authorList>
            <consortium name="EnsemblMetazoa"/>
        </authorList>
    </citation>
    <scope>IDENTIFICATION</scope>
</reference>
<feature type="domain" description="Sushi" evidence="19">
    <location>
        <begin position="252"/>
        <end position="316"/>
    </location>
</feature>
<keyword evidence="8 16" id="KW-0732">Signal</keyword>
<dbReference type="Gene3D" id="3.40.50.410">
    <property type="entry name" value="von Willebrand factor, type A domain"/>
    <property type="match status" value="1"/>
</dbReference>
<evidence type="ECO:0000259" key="18">
    <source>
        <dbReference type="PROSITE" id="PS50240"/>
    </source>
</evidence>
<dbReference type="eggNOG" id="KOG4297">
    <property type="taxonomic scope" value="Eukaryota"/>
</dbReference>
<keyword evidence="7 14" id="KW-0768">Sushi</keyword>
<keyword evidence="21" id="KW-1185">Reference proteome</keyword>
<feature type="domain" description="Sushi" evidence="19">
    <location>
        <begin position="188"/>
        <end position="248"/>
    </location>
</feature>
<accession>T1J787</accession>
<dbReference type="AlphaFoldDB" id="T1J787"/>
<evidence type="ECO:0000256" key="9">
    <source>
        <dbReference type="ARBA" id="ARBA00022737"/>
    </source>
</evidence>
<dbReference type="InterPro" id="IPR036465">
    <property type="entry name" value="vWFA_dom_sf"/>
</dbReference>
<dbReference type="EMBL" id="JH431916">
    <property type="status" value="NOT_ANNOTATED_CDS"/>
    <property type="molecule type" value="Genomic_DNA"/>
</dbReference>
<dbReference type="GO" id="GO:0009986">
    <property type="term" value="C:cell surface"/>
    <property type="evidence" value="ECO:0007669"/>
    <property type="project" value="UniProtKB-SubCell"/>
</dbReference>
<evidence type="ECO:0000256" key="16">
    <source>
        <dbReference type="SAM" id="SignalP"/>
    </source>
</evidence>
<dbReference type="SUPFAM" id="SSF53300">
    <property type="entry name" value="vWA-like"/>
    <property type="match status" value="1"/>
</dbReference>
<keyword evidence="15" id="KW-0378">Hydrolase</keyword>
<feature type="domain" description="Sushi" evidence="19">
    <location>
        <begin position="382"/>
        <end position="439"/>
    </location>
</feature>
<dbReference type="eggNOG" id="KOG3627">
    <property type="taxonomic scope" value="Eukaryota"/>
</dbReference>
<dbReference type="FunFam" id="2.40.10.10:FF:000054">
    <property type="entry name" value="Complement C1r subcomponent"/>
    <property type="match status" value="1"/>
</dbReference>
<dbReference type="Pfam" id="PF00092">
    <property type="entry name" value="VWA"/>
    <property type="match status" value="1"/>
</dbReference>
<evidence type="ECO:0000256" key="15">
    <source>
        <dbReference type="RuleBase" id="RU363034"/>
    </source>
</evidence>
<feature type="domain" description="Peptidase S1" evidence="18">
    <location>
        <begin position="761"/>
        <end position="1046"/>
    </location>
</feature>
<dbReference type="PANTHER" id="PTHR46393:SF7">
    <property type="entry name" value="COMPLEMENT C2"/>
    <property type="match status" value="1"/>
</dbReference>
<keyword evidence="9" id="KW-0677">Repeat</keyword>
<dbReference type="GO" id="GO:0005576">
    <property type="term" value="C:extracellular region"/>
    <property type="evidence" value="ECO:0007669"/>
    <property type="project" value="UniProtKB-SubCell"/>
</dbReference>
<dbReference type="InterPro" id="IPR033116">
    <property type="entry name" value="TRYPSIN_SER"/>
</dbReference>
<dbReference type="SUPFAM" id="SSF50494">
    <property type="entry name" value="Trypsin-like serine proteases"/>
    <property type="match status" value="1"/>
</dbReference>
<evidence type="ECO:0000259" key="19">
    <source>
        <dbReference type="PROSITE" id="PS50923"/>
    </source>
</evidence>
<dbReference type="PROSITE" id="PS00134">
    <property type="entry name" value="TRYPSIN_HIS"/>
    <property type="match status" value="1"/>
</dbReference>
<dbReference type="PROSITE" id="PS50240">
    <property type="entry name" value="TRYPSIN_DOM"/>
    <property type="match status" value="1"/>
</dbReference>
<evidence type="ECO:0000256" key="6">
    <source>
        <dbReference type="ARBA" id="ARBA00022588"/>
    </source>
</evidence>
<dbReference type="SMART" id="SM00327">
    <property type="entry name" value="VWA"/>
    <property type="match status" value="1"/>
</dbReference>
<dbReference type="SUPFAM" id="SSF57535">
    <property type="entry name" value="Complement control module/SCR domain"/>
    <property type="match status" value="7"/>
</dbReference>
<dbReference type="Proteomes" id="UP000014500">
    <property type="component" value="Unassembled WGS sequence"/>
</dbReference>
<comment type="cofactor">
    <cofactor evidence="1">
        <name>Mn(2+)</name>
        <dbReference type="ChEBI" id="CHEBI:29035"/>
    </cofactor>
</comment>
<dbReference type="InterPro" id="IPR001314">
    <property type="entry name" value="Peptidase_S1A"/>
</dbReference>
<dbReference type="InterPro" id="IPR009003">
    <property type="entry name" value="Peptidase_S1_PA"/>
</dbReference>
<dbReference type="PhylomeDB" id="T1J787"/>
<feature type="domain" description="Sushi" evidence="19">
    <location>
        <begin position="442"/>
        <end position="499"/>
    </location>
</feature>
<evidence type="ECO:0000256" key="2">
    <source>
        <dbReference type="ARBA" id="ARBA00001946"/>
    </source>
</evidence>
<dbReference type="PROSITE" id="PS50234">
    <property type="entry name" value="VWFA"/>
    <property type="match status" value="1"/>
</dbReference>
<keyword evidence="5" id="KW-0964">Secreted</keyword>
<dbReference type="CDD" id="cd00190">
    <property type="entry name" value="Tryp_SPc"/>
    <property type="match status" value="1"/>
</dbReference>
<feature type="disulfide bond" evidence="14">
    <location>
        <begin position="470"/>
        <end position="497"/>
    </location>
</feature>
<dbReference type="GO" id="GO:0045087">
    <property type="term" value="P:innate immune response"/>
    <property type="evidence" value="ECO:0007669"/>
    <property type="project" value="UniProtKB-KW"/>
</dbReference>
<dbReference type="STRING" id="126957.T1J787"/>
<dbReference type="SMART" id="SM00020">
    <property type="entry name" value="Tryp_SPc"/>
    <property type="match status" value="1"/>
</dbReference>
<protein>
    <recommendedName>
        <fullName evidence="13">C3/C5 convertase</fullName>
    </recommendedName>
</protein>
<dbReference type="InterPro" id="IPR002035">
    <property type="entry name" value="VWF_A"/>
</dbReference>
<dbReference type="InterPro" id="IPR001254">
    <property type="entry name" value="Trypsin_dom"/>
</dbReference>
<feature type="domain" description="Sushi" evidence="19">
    <location>
        <begin position="318"/>
        <end position="381"/>
    </location>
</feature>
<feature type="disulfide bond" evidence="14">
    <location>
        <begin position="157"/>
        <end position="184"/>
    </location>
</feature>
<keyword evidence="15" id="KW-0720">Serine protease</keyword>
<feature type="chain" id="PRO_5004579980" description="C3/C5 convertase" evidence="16">
    <location>
        <begin position="22"/>
        <end position="1074"/>
    </location>
</feature>
<keyword evidence="6" id="KW-0399">Innate immunity</keyword>
<evidence type="ECO:0000256" key="4">
    <source>
        <dbReference type="ARBA" id="ARBA00004613"/>
    </source>
</evidence>
<keyword evidence="12" id="KW-0325">Glycoprotein</keyword>
<evidence type="ECO:0000256" key="12">
    <source>
        <dbReference type="ARBA" id="ARBA00023180"/>
    </source>
</evidence>
<dbReference type="GO" id="GO:0004252">
    <property type="term" value="F:serine-type endopeptidase activity"/>
    <property type="evidence" value="ECO:0007669"/>
    <property type="project" value="InterPro"/>
</dbReference>
<dbReference type="InterPro" id="IPR035976">
    <property type="entry name" value="Sushi/SCR/CCP_sf"/>
</dbReference>
<dbReference type="InterPro" id="IPR018114">
    <property type="entry name" value="TRYPSIN_HIS"/>
</dbReference>
<evidence type="ECO:0000256" key="10">
    <source>
        <dbReference type="ARBA" id="ARBA00022859"/>
    </source>
</evidence>
<comment type="caution">
    <text evidence="14">Lacks conserved residue(s) required for the propagation of feature annotation.</text>
</comment>
<dbReference type="Pfam" id="PF00089">
    <property type="entry name" value="Trypsin"/>
    <property type="match status" value="1"/>
</dbReference>
<evidence type="ECO:0000259" key="17">
    <source>
        <dbReference type="PROSITE" id="PS50234"/>
    </source>
</evidence>
<comment type="subcellular location">
    <subcellularLocation>
        <location evidence="3">Cell surface</location>
    </subcellularLocation>
    <subcellularLocation>
        <location evidence="4">Secreted</location>
    </subcellularLocation>
</comment>
<comment type="cofactor">
    <cofactor evidence="2">
        <name>Mg(2+)</name>
        <dbReference type="ChEBI" id="CHEBI:18420"/>
    </cofactor>
</comment>
<dbReference type="GO" id="GO:0032991">
    <property type="term" value="C:protein-containing complex"/>
    <property type="evidence" value="ECO:0007669"/>
    <property type="project" value="UniProtKB-ARBA"/>
</dbReference>
<dbReference type="Pfam" id="PF00084">
    <property type="entry name" value="Sushi"/>
    <property type="match status" value="4"/>
</dbReference>
<evidence type="ECO:0000256" key="7">
    <source>
        <dbReference type="ARBA" id="ARBA00022659"/>
    </source>
</evidence>
<feature type="domain" description="VWFA" evidence="17">
    <location>
        <begin position="549"/>
        <end position="726"/>
    </location>
</feature>
<evidence type="ECO:0000256" key="1">
    <source>
        <dbReference type="ARBA" id="ARBA00001936"/>
    </source>
</evidence>
<evidence type="ECO:0000256" key="11">
    <source>
        <dbReference type="ARBA" id="ARBA00023157"/>
    </source>
</evidence>
<evidence type="ECO:0000256" key="14">
    <source>
        <dbReference type="PROSITE-ProRule" id="PRU00302"/>
    </source>
</evidence>
<evidence type="ECO:0000313" key="21">
    <source>
        <dbReference type="Proteomes" id="UP000014500"/>
    </source>
</evidence>
<dbReference type="PRINTS" id="PR00722">
    <property type="entry name" value="CHYMOTRYPSIN"/>
</dbReference>
<dbReference type="FunFam" id="2.40.10.10:FF:000068">
    <property type="entry name" value="transmembrane protease serine 2"/>
    <property type="match status" value="1"/>
</dbReference>